<gene>
    <name evidence="4" type="ORF">SAMN05216605_105290</name>
</gene>
<name>A0A1G8B5L2_9PSED</name>
<dbReference type="SMART" id="SM00052">
    <property type="entry name" value="EAL"/>
    <property type="match status" value="1"/>
</dbReference>
<dbReference type="InterPro" id="IPR011006">
    <property type="entry name" value="CheY-like_superfamily"/>
</dbReference>
<protein>
    <submittedName>
        <fullName evidence="4">EAL domain, c-di-GMP-specific phosphodiesterase class I (Or its enzymatically inactive variant)</fullName>
    </submittedName>
</protein>
<dbReference type="CDD" id="cd01948">
    <property type="entry name" value="EAL"/>
    <property type="match status" value="1"/>
</dbReference>
<dbReference type="PANTHER" id="PTHR33121:SF70">
    <property type="entry name" value="SIGNALING PROTEIN YKOW"/>
    <property type="match status" value="1"/>
</dbReference>
<dbReference type="PROSITE" id="PS50110">
    <property type="entry name" value="RESPONSE_REGULATORY"/>
    <property type="match status" value="1"/>
</dbReference>
<dbReference type="SUPFAM" id="SSF52172">
    <property type="entry name" value="CheY-like"/>
    <property type="match status" value="1"/>
</dbReference>
<dbReference type="InterPro" id="IPR035919">
    <property type="entry name" value="EAL_sf"/>
</dbReference>
<dbReference type="Pfam" id="PF00563">
    <property type="entry name" value="EAL"/>
    <property type="match status" value="1"/>
</dbReference>
<dbReference type="Proteomes" id="UP000182894">
    <property type="component" value="Unassembled WGS sequence"/>
</dbReference>
<dbReference type="STRING" id="89065.SAMN05216605_105290"/>
<dbReference type="GO" id="GO:0071111">
    <property type="term" value="F:cyclic-guanylate-specific phosphodiesterase activity"/>
    <property type="evidence" value="ECO:0007669"/>
    <property type="project" value="InterPro"/>
</dbReference>
<dbReference type="PROSITE" id="PS50883">
    <property type="entry name" value="EAL"/>
    <property type="match status" value="1"/>
</dbReference>
<feature type="domain" description="EAL" evidence="3">
    <location>
        <begin position="143"/>
        <end position="397"/>
    </location>
</feature>
<dbReference type="SUPFAM" id="SSF141868">
    <property type="entry name" value="EAL domain-like"/>
    <property type="match status" value="1"/>
</dbReference>
<dbReference type="Gene3D" id="3.40.50.2300">
    <property type="match status" value="1"/>
</dbReference>
<keyword evidence="5" id="KW-1185">Reference proteome</keyword>
<reference evidence="5" key="1">
    <citation type="submission" date="2016-10" db="EMBL/GenBank/DDBJ databases">
        <authorList>
            <person name="Varghese N."/>
            <person name="Submissions S."/>
        </authorList>
    </citation>
    <scope>NUCLEOTIDE SEQUENCE [LARGE SCALE GENOMIC DNA]</scope>
    <source>
        <strain evidence="5">ATCC 700689</strain>
    </source>
</reference>
<evidence type="ECO:0000256" key="1">
    <source>
        <dbReference type="PROSITE-ProRule" id="PRU00169"/>
    </source>
</evidence>
<dbReference type="AlphaFoldDB" id="A0A1G8B5L2"/>
<feature type="modified residue" description="4-aspartylphosphate" evidence="1">
    <location>
        <position position="56"/>
    </location>
</feature>
<proteinExistence type="predicted"/>
<dbReference type="InterPro" id="IPR001789">
    <property type="entry name" value="Sig_transdc_resp-reg_receiver"/>
</dbReference>
<evidence type="ECO:0000313" key="5">
    <source>
        <dbReference type="Proteomes" id="UP000182894"/>
    </source>
</evidence>
<dbReference type="InterPro" id="IPR050706">
    <property type="entry name" value="Cyclic-di-GMP_PDE-like"/>
</dbReference>
<dbReference type="Pfam" id="PF00072">
    <property type="entry name" value="Response_reg"/>
    <property type="match status" value="1"/>
</dbReference>
<dbReference type="SMART" id="SM00448">
    <property type="entry name" value="REC"/>
    <property type="match status" value="1"/>
</dbReference>
<dbReference type="EMBL" id="FNCO01000005">
    <property type="protein sequence ID" value="SDH28509.1"/>
    <property type="molecule type" value="Genomic_DNA"/>
</dbReference>
<evidence type="ECO:0000313" key="4">
    <source>
        <dbReference type="EMBL" id="SDH28509.1"/>
    </source>
</evidence>
<dbReference type="Gene3D" id="3.20.20.450">
    <property type="entry name" value="EAL domain"/>
    <property type="match status" value="1"/>
</dbReference>
<dbReference type="OrthoDB" id="9812358at2"/>
<dbReference type="InterPro" id="IPR001633">
    <property type="entry name" value="EAL_dom"/>
</dbReference>
<evidence type="ECO:0000259" key="2">
    <source>
        <dbReference type="PROSITE" id="PS50110"/>
    </source>
</evidence>
<keyword evidence="1" id="KW-0597">Phosphoprotein</keyword>
<sequence length="418" mass="45599">MHSLKVLILEDNPFQMMALHQMLNANQVFDVLTADCVEAAQRSLQLRGPVDIAICDLQMEGQDGLSLIGHLAASGMARAVIILSSAEDTVLDSAAQLARQQGINVLGIMRKPASVAAIGGLLSKWLLGQSGAAQVVTPLAPSEAPALSALDPAHDYASQWIAHFQPKVSLDGALAGVELLARWDHPEHGLLMPGRFLPMVESAGLMGALTWHMLELALSLSHQRLLSHGRALPVAVNIPPALLDQPDFVPRLLVLLERFPVRPQMLTLEVIEQSARQLAVVQFENLLRLRMAGCRLSIDDFGTGASNIQRLLELPFSELKIPAEFVRGLADDRRKAAIVGGALFMAQKMALDVVVEGVETADDYEALLMLGHPVIQGYFIARPMPEADFLNWLQVLERNPERVLPFDTVRPDRAPARK</sequence>
<dbReference type="PANTHER" id="PTHR33121">
    <property type="entry name" value="CYCLIC DI-GMP PHOSPHODIESTERASE PDEF"/>
    <property type="match status" value="1"/>
</dbReference>
<accession>A0A1G8B5L2</accession>
<feature type="domain" description="Response regulatory" evidence="2">
    <location>
        <begin position="5"/>
        <end position="126"/>
    </location>
</feature>
<dbReference type="RefSeq" id="WP_074752797.1">
    <property type="nucleotide sequence ID" value="NZ_FNCO01000005.1"/>
</dbReference>
<evidence type="ECO:0000259" key="3">
    <source>
        <dbReference type="PROSITE" id="PS50883"/>
    </source>
</evidence>
<dbReference type="GO" id="GO:0000160">
    <property type="term" value="P:phosphorelay signal transduction system"/>
    <property type="evidence" value="ECO:0007669"/>
    <property type="project" value="InterPro"/>
</dbReference>
<organism evidence="4 5">
    <name type="scientific">Pseudomonas abietaniphila</name>
    <dbReference type="NCBI Taxonomy" id="89065"/>
    <lineage>
        <taxon>Bacteria</taxon>
        <taxon>Pseudomonadati</taxon>
        <taxon>Pseudomonadota</taxon>
        <taxon>Gammaproteobacteria</taxon>
        <taxon>Pseudomonadales</taxon>
        <taxon>Pseudomonadaceae</taxon>
        <taxon>Pseudomonas</taxon>
    </lineage>
</organism>